<dbReference type="RefSeq" id="XP_002421697.1">
    <property type="nucleotide sequence ID" value="XM_002421652.1"/>
</dbReference>
<proteinExistence type="predicted"/>
<dbReference type="GeneID" id="8049708"/>
<organism evidence="2 3">
    <name type="scientific">Candida dubliniensis (strain CD36 / ATCC MYA-646 / CBS 7987 / NCPF 3949 / NRRL Y-17841)</name>
    <name type="common">Yeast</name>
    <dbReference type="NCBI Taxonomy" id="573826"/>
    <lineage>
        <taxon>Eukaryota</taxon>
        <taxon>Fungi</taxon>
        <taxon>Dikarya</taxon>
        <taxon>Ascomycota</taxon>
        <taxon>Saccharomycotina</taxon>
        <taxon>Pichiomycetes</taxon>
        <taxon>Debaryomycetaceae</taxon>
        <taxon>Candida/Lodderomyces clade</taxon>
        <taxon>Candida</taxon>
    </lineage>
</organism>
<dbReference type="KEGG" id="cdu:CD36_26010"/>
<gene>
    <name evidence="1" type="ordered locus">Cd36_26010</name>
    <name evidence="2" type="ORF">CD36_26010</name>
</gene>
<dbReference type="HOGENOM" id="CLU_156003_0_0_1"/>
<evidence type="ECO:0000313" key="1">
    <source>
        <dbReference type="CGD" id="CAL0000165505"/>
    </source>
</evidence>
<name>B9WKT6_CANDC</name>
<dbReference type="Pfam" id="PF12658">
    <property type="entry name" value="Ten1"/>
    <property type="match status" value="1"/>
</dbReference>
<dbReference type="eggNOG" id="ENOG502RA02">
    <property type="taxonomic scope" value="Eukaryota"/>
</dbReference>
<accession>B9WKT6</accession>
<dbReference type="GO" id="GO:1990879">
    <property type="term" value="C:CST complex"/>
    <property type="evidence" value="ECO:0007669"/>
    <property type="project" value="InterPro"/>
</dbReference>
<dbReference type="InterPro" id="IPR024222">
    <property type="entry name" value="Ten1_fungal"/>
</dbReference>
<reference evidence="2 3" key="1">
    <citation type="journal article" date="2009" name="Genome Res.">
        <title>Comparative genomics of the fungal pathogens Candida dubliniensis and Candida albicans.</title>
        <authorList>
            <person name="Jackson A.P."/>
            <person name="Gamble J.A."/>
            <person name="Yeomans T."/>
            <person name="Moran G.P."/>
            <person name="Saunders D."/>
            <person name="Harris D."/>
            <person name="Aslett M."/>
            <person name="Barrell J.F."/>
            <person name="Butler G."/>
            <person name="Citiulo F."/>
            <person name="Coleman D.C."/>
            <person name="de Groot P.W.J."/>
            <person name="Goodwin T.J."/>
            <person name="Quail M.A."/>
            <person name="McQuillan J."/>
            <person name="Munro C.A."/>
            <person name="Pain A."/>
            <person name="Poulter R.T."/>
            <person name="Rajandream M.A."/>
            <person name="Renauld H."/>
            <person name="Spiering M.J."/>
            <person name="Tivey A."/>
            <person name="Gow N.A.R."/>
            <person name="Barrell B."/>
            <person name="Sullivan D.J."/>
            <person name="Berriman M."/>
        </authorList>
    </citation>
    <scope>NUCLEOTIDE SEQUENCE [LARGE SCALE GENOMIC DNA]</scope>
    <source>
        <strain evidence="3">CD36 / ATCC MYA-646 / CBS 7987 / NCPF 3949 / NRRL Y-17841</strain>
    </source>
</reference>
<dbReference type="Gene3D" id="2.40.50.140">
    <property type="entry name" value="Nucleic acid-binding proteins"/>
    <property type="match status" value="1"/>
</dbReference>
<protein>
    <submittedName>
        <fullName evidence="2">Uncharacterized protein</fullName>
    </submittedName>
</protein>
<dbReference type="EMBL" id="FM992695">
    <property type="protein sequence ID" value="CAX39636.1"/>
    <property type="molecule type" value="Genomic_DNA"/>
</dbReference>
<sequence>MTKLILNPSDLSIEFPNISISNPQRIRILCQVIEYIPNESSLIIDKLPTVTSSSTTNTNNPNLVKVNIFDILNDCSLEVISRGTIINIDGYYDGSNIQPINIYEINGINFIIENIGLLNQLNQLKSLT</sequence>
<dbReference type="Proteomes" id="UP000002605">
    <property type="component" value="Chromosome R"/>
</dbReference>
<dbReference type="InterPro" id="IPR012340">
    <property type="entry name" value="NA-bd_OB-fold"/>
</dbReference>
<dbReference type="OrthoDB" id="4022411at2759"/>
<dbReference type="GO" id="GO:0043047">
    <property type="term" value="F:single-stranded telomeric DNA binding"/>
    <property type="evidence" value="ECO:0007669"/>
    <property type="project" value="InterPro"/>
</dbReference>
<dbReference type="CGD" id="CAL0000165505">
    <property type="gene designation" value="Cd36_26010"/>
</dbReference>
<keyword evidence="3" id="KW-1185">Reference proteome</keyword>
<dbReference type="VEuPathDB" id="FungiDB:CD36_26010"/>
<evidence type="ECO:0000313" key="2">
    <source>
        <dbReference type="EMBL" id="CAX39636.1"/>
    </source>
</evidence>
<evidence type="ECO:0000313" key="3">
    <source>
        <dbReference type="Proteomes" id="UP000002605"/>
    </source>
</evidence>
<dbReference type="AlphaFoldDB" id="B9WKT6"/>
<dbReference type="GO" id="GO:0016233">
    <property type="term" value="P:telomere capping"/>
    <property type="evidence" value="ECO:0007669"/>
    <property type="project" value="InterPro"/>
</dbReference>